<keyword evidence="3" id="KW-1185">Reference proteome</keyword>
<dbReference type="PANTHER" id="PTHR31350:SF21">
    <property type="entry name" value="F-BOX ONLY PROTEIN 21"/>
    <property type="match status" value="1"/>
</dbReference>
<comment type="caution">
    <text evidence="2">The sequence shown here is derived from an EMBL/GenBank/DDBJ whole genome shotgun (WGS) entry which is preliminary data.</text>
</comment>
<gene>
    <name evidence="2" type="ORF">CTEN210_08262</name>
</gene>
<name>A0AAD3CVA0_9STRA</name>
<evidence type="ECO:0000313" key="3">
    <source>
        <dbReference type="Proteomes" id="UP001054902"/>
    </source>
</evidence>
<dbReference type="Proteomes" id="UP001054902">
    <property type="component" value="Unassembled WGS sequence"/>
</dbReference>
<organism evidence="2 3">
    <name type="scientific">Chaetoceros tenuissimus</name>
    <dbReference type="NCBI Taxonomy" id="426638"/>
    <lineage>
        <taxon>Eukaryota</taxon>
        <taxon>Sar</taxon>
        <taxon>Stramenopiles</taxon>
        <taxon>Ochrophyta</taxon>
        <taxon>Bacillariophyta</taxon>
        <taxon>Coscinodiscophyceae</taxon>
        <taxon>Chaetocerotophycidae</taxon>
        <taxon>Chaetocerotales</taxon>
        <taxon>Chaetocerotaceae</taxon>
        <taxon>Chaetoceros</taxon>
    </lineage>
</organism>
<evidence type="ECO:0000313" key="2">
    <source>
        <dbReference type="EMBL" id="GFH51786.1"/>
    </source>
</evidence>
<dbReference type="EMBL" id="BLLK01000045">
    <property type="protein sequence ID" value="GFH51786.1"/>
    <property type="molecule type" value="Genomic_DNA"/>
</dbReference>
<dbReference type="AlphaFoldDB" id="A0AAD3CVA0"/>
<reference evidence="2 3" key="1">
    <citation type="journal article" date="2021" name="Sci. Rep.">
        <title>The genome of the diatom Chaetoceros tenuissimus carries an ancient integrated fragment of an extant virus.</title>
        <authorList>
            <person name="Hongo Y."/>
            <person name="Kimura K."/>
            <person name="Takaki Y."/>
            <person name="Yoshida Y."/>
            <person name="Baba S."/>
            <person name="Kobayashi G."/>
            <person name="Nagasaki K."/>
            <person name="Hano T."/>
            <person name="Tomaru Y."/>
        </authorList>
    </citation>
    <scope>NUCLEOTIDE SEQUENCE [LARGE SCALE GENOMIC DNA]</scope>
    <source>
        <strain evidence="2 3">NIES-3715</strain>
    </source>
</reference>
<dbReference type="PANTHER" id="PTHR31350">
    <property type="entry name" value="SI:DKEY-261L7.2"/>
    <property type="match status" value="1"/>
</dbReference>
<protein>
    <recommendedName>
        <fullName evidence="1">Protein SirB1 N-terminal domain-containing protein</fullName>
    </recommendedName>
</protein>
<proteinExistence type="predicted"/>
<dbReference type="Pfam" id="PF13369">
    <property type="entry name" value="Transglut_core2"/>
    <property type="match status" value="1"/>
</dbReference>
<accession>A0AAD3CVA0</accession>
<sequence>MNDTLQLIPIDVFKQCLSSFFDDESVIVLSMSSKCYSNLLIHEKSQFTVNLWKACCKNRWKYVNFDTISDIQEDGDNQWLDAYRRHRALDQENENLLKAIQHCSLKDLQRNETLFSSVVSRGENIVDIFLKCRDSLEWKSKDMPTIIEKSLLRYCICEIFRSESAEDMPLELGAIWIAQYFSSNIVNVANASLASLRNSSFQRRIEKELDDMARALVSRLEKRHSIFTSNNDVYEIPSSQLFPLLSILEEMKYFFDKDHEDRQNAEHRQGSAFHGNVEDYYSYKNSMIQSVLSERKGIPITLGIVYAAIVRRATNVHIRAVNLPGHFMLSVEDVSGSHQDDVLFVDAFHGGKILTQREVEDMITSGYNIRWDQSFVSPVPNLSVWKRVAFNLTNCHDIPNEVREQVQSLIIMGFNHNRLRDILGNDRLLFLIPEYINSGDVF</sequence>
<evidence type="ECO:0000259" key="1">
    <source>
        <dbReference type="Pfam" id="PF13369"/>
    </source>
</evidence>
<feature type="domain" description="Protein SirB1 N-terminal" evidence="1">
    <location>
        <begin position="271"/>
        <end position="388"/>
    </location>
</feature>
<dbReference type="InterPro" id="IPR032698">
    <property type="entry name" value="SirB1_N"/>
</dbReference>